<evidence type="ECO:0000256" key="4">
    <source>
        <dbReference type="ARBA" id="ARBA00022801"/>
    </source>
</evidence>
<dbReference type="Gene3D" id="2.40.40.10">
    <property type="entry name" value="RlpA-like domain"/>
    <property type="match status" value="1"/>
</dbReference>
<keyword evidence="11" id="KW-0732">Signal</keyword>
<evidence type="ECO:0000256" key="3">
    <source>
        <dbReference type="ARBA" id="ARBA00012601"/>
    </source>
</evidence>
<feature type="chain" id="PRO_5040183148" description="Cellulase" evidence="11">
    <location>
        <begin position="21"/>
        <end position="355"/>
    </location>
</feature>
<feature type="signal peptide" evidence="11">
    <location>
        <begin position="1"/>
        <end position="20"/>
    </location>
</feature>
<dbReference type="InterPro" id="IPR000334">
    <property type="entry name" value="Glyco_hydro_45"/>
</dbReference>
<evidence type="ECO:0000313" key="13">
    <source>
        <dbReference type="EMBL" id="CAG9991048.1"/>
    </source>
</evidence>
<dbReference type="SUPFAM" id="SSF50685">
    <property type="entry name" value="Barwin-like endoglucanases"/>
    <property type="match status" value="1"/>
</dbReference>
<sequence>MPSLSKIALTAAAFAAPALGAGAAGVSTRYWDCCKPSCAWTGKADVSAPVNTCDANNNPLSSPDTKSGCDGGSAYTCGNFSPWQVSDNLSYGFAATALSGGTESSWCCACYQITFTSTSVSGKTMIVQSTNTGGDLGNNHFDLLMPGGGVGIFDGCTPQFGGLAGAQYGGISSVSQCDSFPTFLQDGCKWRFNWFENADNPALTFERVQCPSALTDISGCKRNDDASYPLPSVAGTDSSPSSKSSAAASSSSTAAAASSSAAASSAASSAAASSAASSSAAAAPSSEAGQQTQSQQQPSSTQGSGNTSAESAPTSAAGVSSSSSAALPTTSKDASKCKNKRSNKAKRHLHQHLHH</sequence>
<evidence type="ECO:0000256" key="11">
    <source>
        <dbReference type="SAM" id="SignalP"/>
    </source>
</evidence>
<evidence type="ECO:0000259" key="12">
    <source>
        <dbReference type="PROSITE" id="PS01140"/>
    </source>
</evidence>
<dbReference type="EMBL" id="CABFNO020001476">
    <property type="protein sequence ID" value="CAG9991048.1"/>
    <property type="molecule type" value="Genomic_DNA"/>
</dbReference>
<feature type="region of interest" description="Disordered" evidence="10">
    <location>
        <begin position="281"/>
        <end position="355"/>
    </location>
</feature>
<feature type="domain" description="Glycosyl hydrolases family 45 active site" evidence="12">
    <location>
        <begin position="27"/>
        <end position="38"/>
    </location>
</feature>
<keyword evidence="6" id="KW-0119">Carbohydrate metabolism</keyword>
<evidence type="ECO:0000256" key="9">
    <source>
        <dbReference type="PROSITE-ProRule" id="PRU10069"/>
    </source>
</evidence>
<dbReference type="Proteomes" id="UP000754883">
    <property type="component" value="Unassembled WGS sequence"/>
</dbReference>
<evidence type="ECO:0000256" key="1">
    <source>
        <dbReference type="ARBA" id="ARBA00000966"/>
    </source>
</evidence>
<name>A0A9N9Y6M3_9HYPO</name>
<dbReference type="GO" id="GO:0008810">
    <property type="term" value="F:cellulase activity"/>
    <property type="evidence" value="ECO:0007669"/>
    <property type="project" value="UniProtKB-EC"/>
</dbReference>
<evidence type="ECO:0000256" key="5">
    <source>
        <dbReference type="ARBA" id="ARBA00023001"/>
    </source>
</evidence>
<evidence type="ECO:0000256" key="10">
    <source>
        <dbReference type="SAM" id="MobiDB-lite"/>
    </source>
</evidence>
<comment type="similarity">
    <text evidence="2">Belongs to the glycosyl hydrolase 45 (cellulase K) family.</text>
</comment>
<gene>
    <name evidence="13" type="ORF">CBYS24578_00007274</name>
</gene>
<reference evidence="13" key="1">
    <citation type="submission" date="2021-10" db="EMBL/GenBank/DDBJ databases">
        <authorList>
            <person name="Piombo E."/>
        </authorList>
    </citation>
    <scope>NUCLEOTIDE SEQUENCE</scope>
</reference>
<feature type="active site" description="Nucleophile" evidence="9">
    <location>
        <position position="32"/>
    </location>
</feature>
<keyword evidence="7" id="KW-0326">Glycosidase</keyword>
<dbReference type="PROSITE" id="PS01140">
    <property type="entry name" value="GLYCOSYL_HYDROL_F45"/>
    <property type="match status" value="1"/>
</dbReference>
<protein>
    <recommendedName>
        <fullName evidence="3 9">Cellulase</fullName>
        <ecNumber evidence="3 9">3.2.1.4</ecNumber>
    </recommendedName>
</protein>
<keyword evidence="8" id="KW-0624">Polysaccharide degradation</keyword>
<comment type="catalytic activity">
    <reaction evidence="1 9">
        <text>Endohydrolysis of (1-&gt;4)-beta-D-glucosidic linkages in cellulose, lichenin and cereal beta-D-glucans.</text>
        <dbReference type="EC" id="3.2.1.4"/>
    </reaction>
</comment>
<dbReference type="GO" id="GO:0030245">
    <property type="term" value="P:cellulose catabolic process"/>
    <property type="evidence" value="ECO:0007669"/>
    <property type="project" value="UniProtKB-KW"/>
</dbReference>
<evidence type="ECO:0000256" key="2">
    <source>
        <dbReference type="ARBA" id="ARBA00007793"/>
    </source>
</evidence>
<comment type="caution">
    <text evidence="13">The sequence shown here is derived from an EMBL/GenBank/DDBJ whole genome shotgun (WGS) entry which is preliminary data.</text>
</comment>
<dbReference type="PANTHER" id="PTHR39730">
    <property type="entry name" value="ENDOGLUCANASE 1"/>
    <property type="match status" value="1"/>
</dbReference>
<dbReference type="Pfam" id="PF02015">
    <property type="entry name" value="Glyco_hydro_45"/>
    <property type="match status" value="1"/>
</dbReference>
<proteinExistence type="inferred from homology"/>
<feature type="compositionally biased region" description="Basic residues" evidence="10">
    <location>
        <begin position="337"/>
        <end position="355"/>
    </location>
</feature>
<dbReference type="CDD" id="cd22278">
    <property type="entry name" value="DPBB_GH45_endoglucanase"/>
    <property type="match status" value="1"/>
</dbReference>
<evidence type="ECO:0000313" key="14">
    <source>
        <dbReference type="Proteomes" id="UP000754883"/>
    </source>
</evidence>
<accession>A0A9N9Y6M3</accession>
<organism evidence="13 14">
    <name type="scientific">Clonostachys byssicola</name>
    <dbReference type="NCBI Taxonomy" id="160290"/>
    <lineage>
        <taxon>Eukaryota</taxon>
        <taxon>Fungi</taxon>
        <taxon>Dikarya</taxon>
        <taxon>Ascomycota</taxon>
        <taxon>Pezizomycotina</taxon>
        <taxon>Sordariomycetes</taxon>
        <taxon>Hypocreomycetidae</taxon>
        <taxon>Hypocreales</taxon>
        <taxon>Bionectriaceae</taxon>
        <taxon>Clonostachys</taxon>
    </lineage>
</organism>
<keyword evidence="5" id="KW-0136">Cellulose degradation</keyword>
<evidence type="ECO:0000256" key="8">
    <source>
        <dbReference type="ARBA" id="ARBA00023326"/>
    </source>
</evidence>
<evidence type="ECO:0000256" key="7">
    <source>
        <dbReference type="ARBA" id="ARBA00023295"/>
    </source>
</evidence>
<keyword evidence="14" id="KW-1185">Reference proteome</keyword>
<feature type="compositionally biased region" description="Low complexity" evidence="10">
    <location>
        <begin position="281"/>
        <end position="331"/>
    </location>
</feature>
<keyword evidence="4" id="KW-0378">Hydrolase</keyword>
<dbReference type="EC" id="3.2.1.4" evidence="3 9"/>
<dbReference type="PANTHER" id="PTHR39730:SF1">
    <property type="entry name" value="ENDOGLUCANASE 1"/>
    <property type="match status" value="1"/>
</dbReference>
<dbReference type="InterPro" id="IPR052288">
    <property type="entry name" value="GH45_Enzymes"/>
</dbReference>
<evidence type="ECO:0000256" key="6">
    <source>
        <dbReference type="ARBA" id="ARBA00023277"/>
    </source>
</evidence>
<dbReference type="OrthoDB" id="10035502at2759"/>
<dbReference type="InterPro" id="IPR036908">
    <property type="entry name" value="RlpA-like_sf"/>
</dbReference>
<dbReference type="AlphaFoldDB" id="A0A9N9Y6M3"/>